<reference evidence="1 2" key="1">
    <citation type="submission" date="2018-07" db="EMBL/GenBank/DDBJ databases">
        <title>The role of parmesan cheese in vectoring bovine microbiota.</title>
        <authorList>
            <person name="Lugli G.A."/>
            <person name="Milani C."/>
        </authorList>
    </citation>
    <scope>NUCLEOTIDE SEQUENCE [LARGE SCALE GENOMIC DNA]</scope>
    <source>
        <strain evidence="1 2">BMONG18</strain>
    </source>
</reference>
<evidence type="ECO:0000313" key="1">
    <source>
        <dbReference type="EMBL" id="ROT86726.1"/>
    </source>
</evidence>
<feature type="non-terminal residue" evidence="1">
    <location>
        <position position="1"/>
    </location>
</feature>
<proteinExistence type="predicted"/>
<name>A0A423UDD0_9BIFI</name>
<organism evidence="1 2">
    <name type="scientific">Bifidobacterium mongoliense</name>
    <dbReference type="NCBI Taxonomy" id="518643"/>
    <lineage>
        <taxon>Bacteria</taxon>
        <taxon>Bacillati</taxon>
        <taxon>Actinomycetota</taxon>
        <taxon>Actinomycetes</taxon>
        <taxon>Bifidobacteriales</taxon>
        <taxon>Bifidobacteriaceae</taxon>
        <taxon>Bifidobacterium</taxon>
    </lineage>
</organism>
<sequence length="87" mass="9859">MTCLSSSPICEYTRDMGATPSSRGNLDNLQWYKVLHFNLDNGVEGAMKFGMLGYAYGHCGTWMTWVRRHDGVGKPVDGTEKITRWRV</sequence>
<evidence type="ECO:0000313" key="2">
    <source>
        <dbReference type="Proteomes" id="UP000285266"/>
    </source>
</evidence>
<dbReference type="Proteomes" id="UP000285266">
    <property type="component" value="Unassembled WGS sequence"/>
</dbReference>
<protein>
    <submittedName>
        <fullName evidence="1">Uncharacterized protein</fullName>
    </submittedName>
</protein>
<dbReference type="AlphaFoldDB" id="A0A423UDD0"/>
<gene>
    <name evidence="1" type="ORF">BMONG18_1239</name>
</gene>
<comment type="caution">
    <text evidence="1">The sequence shown here is derived from an EMBL/GenBank/DDBJ whole genome shotgun (WGS) entry which is preliminary data.</text>
</comment>
<dbReference type="EMBL" id="QRAJ01000006">
    <property type="protein sequence ID" value="ROT86726.1"/>
    <property type="molecule type" value="Genomic_DNA"/>
</dbReference>
<accession>A0A423UDD0</accession>